<evidence type="ECO:0000259" key="21">
    <source>
        <dbReference type="PROSITE" id="PS51671"/>
    </source>
</evidence>
<feature type="domain" description="Prephenate dehydratase" evidence="20">
    <location>
        <begin position="88"/>
        <end position="262"/>
    </location>
</feature>
<keyword evidence="9" id="KW-0028">Amino-acid biosynthesis</keyword>
<dbReference type="Proteomes" id="UP000228886">
    <property type="component" value="Unassembled WGS sequence"/>
</dbReference>
<dbReference type="EC" id="4.2.1.51" evidence="6"/>
<dbReference type="Gene3D" id="3.30.70.260">
    <property type="match status" value="1"/>
</dbReference>
<comment type="pathway">
    <text evidence="4">Amino-acid biosynthesis; L-phenylalanine biosynthesis; phenylpyruvate from prephenate: step 1/1.</text>
</comment>
<dbReference type="InterPro" id="IPR002701">
    <property type="entry name" value="CM_II_prokaryot"/>
</dbReference>
<keyword evidence="11" id="KW-0584">Phenylalanine biosynthesis</keyword>
<dbReference type="InterPro" id="IPR001086">
    <property type="entry name" value="Preph_deHydtase"/>
</dbReference>
<dbReference type="InterPro" id="IPR002912">
    <property type="entry name" value="ACT_dom"/>
</dbReference>
<dbReference type="InterPro" id="IPR008242">
    <property type="entry name" value="Chor_mutase/pphenate_deHydtase"/>
</dbReference>
<evidence type="ECO:0000256" key="15">
    <source>
        <dbReference type="ARBA" id="ARBA00031175"/>
    </source>
</evidence>
<dbReference type="PROSITE" id="PS51168">
    <property type="entry name" value="CHORISMATE_MUT_2"/>
    <property type="match status" value="1"/>
</dbReference>
<comment type="catalytic activity">
    <reaction evidence="1">
        <text>chorismate = prephenate</text>
        <dbReference type="Rhea" id="RHEA:13897"/>
        <dbReference type="ChEBI" id="CHEBI:29748"/>
        <dbReference type="ChEBI" id="CHEBI:29934"/>
        <dbReference type="EC" id="5.4.99.5"/>
    </reaction>
</comment>
<dbReference type="PIRSF" id="PIRSF001500">
    <property type="entry name" value="Chor_mut_pdt_Ppr"/>
    <property type="match status" value="1"/>
</dbReference>
<evidence type="ECO:0000256" key="5">
    <source>
        <dbReference type="ARBA" id="ARBA00004817"/>
    </source>
</evidence>
<evidence type="ECO:0000256" key="13">
    <source>
        <dbReference type="ARBA" id="ARBA00023239"/>
    </source>
</evidence>
<gene>
    <name evidence="22" type="ORF">COS11_02885</name>
</gene>
<accession>A0A2M7E980</accession>
<feature type="domain" description="Chorismate mutase" evidence="19">
    <location>
        <begin position="1"/>
        <end position="88"/>
    </location>
</feature>
<keyword evidence="8" id="KW-0963">Cytoplasm</keyword>
<dbReference type="InterPro" id="IPR036979">
    <property type="entry name" value="CM_dom_sf"/>
</dbReference>
<evidence type="ECO:0000313" key="23">
    <source>
        <dbReference type="Proteomes" id="UP000228886"/>
    </source>
</evidence>
<dbReference type="InterPro" id="IPR036263">
    <property type="entry name" value="Chorismate_II_sf"/>
</dbReference>
<dbReference type="SUPFAM" id="SSF55021">
    <property type="entry name" value="ACT-like"/>
    <property type="match status" value="1"/>
</dbReference>
<dbReference type="UniPathway" id="UPA00121">
    <property type="reaction ID" value="UER00345"/>
</dbReference>
<dbReference type="GO" id="GO:0005737">
    <property type="term" value="C:cytoplasm"/>
    <property type="evidence" value="ECO:0007669"/>
    <property type="project" value="UniProtKB-SubCell"/>
</dbReference>
<name>A0A2M7E980_9BACT</name>
<dbReference type="PROSITE" id="PS00858">
    <property type="entry name" value="PREPHENATE_DEHYDR_2"/>
    <property type="match status" value="1"/>
</dbReference>
<keyword evidence="14" id="KW-0511">Multifunctional enzyme</keyword>
<evidence type="ECO:0000256" key="3">
    <source>
        <dbReference type="ARBA" id="ARBA00004496"/>
    </source>
</evidence>
<evidence type="ECO:0000256" key="18">
    <source>
        <dbReference type="PIRSR" id="PIRSR001500-2"/>
    </source>
</evidence>
<dbReference type="GO" id="GO:0004106">
    <property type="term" value="F:chorismate mutase activity"/>
    <property type="evidence" value="ECO:0007669"/>
    <property type="project" value="UniProtKB-EC"/>
</dbReference>
<proteinExistence type="predicted"/>
<evidence type="ECO:0000256" key="12">
    <source>
        <dbReference type="ARBA" id="ARBA00023235"/>
    </source>
</evidence>
<dbReference type="Gene3D" id="3.40.190.10">
    <property type="entry name" value="Periplasmic binding protein-like II"/>
    <property type="match status" value="2"/>
</dbReference>
<dbReference type="CDD" id="cd04905">
    <property type="entry name" value="ACT_CM-PDT"/>
    <property type="match status" value="1"/>
</dbReference>
<sequence>MKNLEELRKKIDVLDLKLVHLLNERAKKVLEIARIKQKKGENSYDPAREKKILERLLKENRGPLSNAFLVEIIKELLNNFRNLQKREKIVYLGPPATFTHLAVLNVFGKRANLVPAKSITEVFIVVEKGQATFGVVPIENSTEGIVSHTLDMFLDFDLKVSAEVMLKVSHHLLSKGSLKKIRKVYSHSQAIAQCRHWLEENLPTARLIEVESTAKAAELAAKEAGTAAIASDVAASLYHLKIAANHIEDSLHNFTRFLVIGTEFARRSGQDKTSILFSIKDRVGALYDMLTPFRKYGINLTKIESRPTKRKAWEYVFFVDFLGYKDDEKVRKALSELEKDCLFLKIFGSYPVGD</sequence>
<evidence type="ECO:0000256" key="17">
    <source>
        <dbReference type="ARBA" id="ARBA00047848"/>
    </source>
</evidence>
<protein>
    <recommendedName>
        <fullName evidence="7">Bifunctional chorismate mutase/prephenate dehydratase</fullName>
        <ecNumber evidence="6">4.2.1.51</ecNumber>
    </recommendedName>
    <alternativeName>
        <fullName evidence="16">Chorismate mutase-prephenate dehydratase</fullName>
    </alternativeName>
    <alternativeName>
        <fullName evidence="15">p-protein</fullName>
    </alternativeName>
</protein>
<evidence type="ECO:0000259" key="20">
    <source>
        <dbReference type="PROSITE" id="PS51171"/>
    </source>
</evidence>
<dbReference type="CDD" id="cd13630">
    <property type="entry name" value="PBP2_PDT_1"/>
    <property type="match status" value="1"/>
</dbReference>
<comment type="caution">
    <text evidence="22">The sequence shown here is derived from an EMBL/GenBank/DDBJ whole genome shotgun (WGS) entry which is preliminary data.</text>
</comment>
<dbReference type="PANTHER" id="PTHR21022:SF19">
    <property type="entry name" value="PREPHENATE DEHYDRATASE-RELATED"/>
    <property type="match status" value="1"/>
</dbReference>
<comment type="function">
    <text evidence="2">Catalyzes the Claisen rearrangement of chorismate to prephenate and the decarboxylation/dehydration of prephenate to phenylpyruvate.</text>
</comment>
<keyword evidence="10" id="KW-0057">Aromatic amino acid biosynthesis</keyword>
<evidence type="ECO:0000313" key="22">
    <source>
        <dbReference type="EMBL" id="PIV64302.1"/>
    </source>
</evidence>
<dbReference type="UniPathway" id="UPA00120">
    <property type="reaction ID" value="UER00203"/>
</dbReference>
<evidence type="ECO:0000256" key="1">
    <source>
        <dbReference type="ARBA" id="ARBA00000824"/>
    </source>
</evidence>
<keyword evidence="12" id="KW-0413">Isomerase</keyword>
<evidence type="ECO:0000256" key="4">
    <source>
        <dbReference type="ARBA" id="ARBA00004741"/>
    </source>
</evidence>
<evidence type="ECO:0000256" key="7">
    <source>
        <dbReference type="ARBA" id="ARBA00014401"/>
    </source>
</evidence>
<dbReference type="SUPFAM" id="SSF53850">
    <property type="entry name" value="Periplasmic binding protein-like II"/>
    <property type="match status" value="1"/>
</dbReference>
<comment type="catalytic activity">
    <reaction evidence="17">
        <text>prephenate + H(+) = 3-phenylpyruvate + CO2 + H2O</text>
        <dbReference type="Rhea" id="RHEA:21648"/>
        <dbReference type="ChEBI" id="CHEBI:15377"/>
        <dbReference type="ChEBI" id="CHEBI:15378"/>
        <dbReference type="ChEBI" id="CHEBI:16526"/>
        <dbReference type="ChEBI" id="CHEBI:18005"/>
        <dbReference type="ChEBI" id="CHEBI:29934"/>
        <dbReference type="EC" id="4.2.1.51"/>
    </reaction>
</comment>
<evidence type="ECO:0000256" key="11">
    <source>
        <dbReference type="ARBA" id="ARBA00023222"/>
    </source>
</evidence>
<keyword evidence="13" id="KW-0456">Lyase</keyword>
<evidence type="ECO:0000256" key="10">
    <source>
        <dbReference type="ARBA" id="ARBA00023141"/>
    </source>
</evidence>
<dbReference type="AlphaFoldDB" id="A0A2M7E980"/>
<dbReference type="FunFam" id="3.40.190.10:FF:000034">
    <property type="entry name" value="Chorismate mutase/prephenate dehydratase"/>
    <property type="match status" value="1"/>
</dbReference>
<dbReference type="NCBIfam" id="NF008865">
    <property type="entry name" value="PRK11898.1"/>
    <property type="match status" value="1"/>
</dbReference>
<dbReference type="FunFam" id="3.40.190.10:FF:000029">
    <property type="entry name" value="Chorismate mutase/Prephenate dehydratase"/>
    <property type="match status" value="1"/>
</dbReference>
<evidence type="ECO:0000256" key="6">
    <source>
        <dbReference type="ARBA" id="ARBA00013147"/>
    </source>
</evidence>
<dbReference type="Pfam" id="PF01817">
    <property type="entry name" value="CM_2"/>
    <property type="match status" value="1"/>
</dbReference>
<evidence type="ECO:0000256" key="8">
    <source>
        <dbReference type="ARBA" id="ARBA00022490"/>
    </source>
</evidence>
<dbReference type="EMBL" id="PETL01000142">
    <property type="protein sequence ID" value="PIV64302.1"/>
    <property type="molecule type" value="Genomic_DNA"/>
</dbReference>
<evidence type="ECO:0000256" key="2">
    <source>
        <dbReference type="ARBA" id="ARBA00002364"/>
    </source>
</evidence>
<dbReference type="SUPFAM" id="SSF48600">
    <property type="entry name" value="Chorismate mutase II"/>
    <property type="match status" value="1"/>
</dbReference>
<dbReference type="InterPro" id="IPR018528">
    <property type="entry name" value="Preph_deHydtase_CS"/>
</dbReference>
<dbReference type="FunFam" id="3.30.70.260:FF:000012">
    <property type="entry name" value="Prephenate dehydratase"/>
    <property type="match status" value="1"/>
</dbReference>
<organism evidence="22 23">
    <name type="scientific">bacterium (Candidatus Ratteibacteria) CG01_land_8_20_14_3_00_40_19</name>
    <dbReference type="NCBI Taxonomy" id="2014290"/>
    <lineage>
        <taxon>Bacteria</taxon>
        <taxon>Candidatus Ratteibacteria</taxon>
    </lineage>
</organism>
<evidence type="ECO:0000256" key="16">
    <source>
        <dbReference type="ARBA" id="ARBA00031520"/>
    </source>
</evidence>
<feature type="domain" description="ACT" evidence="21">
    <location>
        <begin position="274"/>
        <end position="351"/>
    </location>
</feature>
<dbReference type="GO" id="GO:0009094">
    <property type="term" value="P:L-phenylalanine biosynthetic process"/>
    <property type="evidence" value="ECO:0007669"/>
    <property type="project" value="UniProtKB-UniPathway"/>
</dbReference>
<dbReference type="PROSITE" id="PS51171">
    <property type="entry name" value="PREPHENATE_DEHYDR_3"/>
    <property type="match status" value="1"/>
</dbReference>
<evidence type="ECO:0000259" key="19">
    <source>
        <dbReference type="PROSITE" id="PS51168"/>
    </source>
</evidence>
<reference evidence="23" key="1">
    <citation type="submission" date="2017-09" db="EMBL/GenBank/DDBJ databases">
        <title>Depth-based differentiation of microbial function through sediment-hosted aquifers and enrichment of novel symbionts in the deep terrestrial subsurface.</title>
        <authorList>
            <person name="Probst A.J."/>
            <person name="Ladd B."/>
            <person name="Jarett J.K."/>
            <person name="Geller-Mcgrath D.E."/>
            <person name="Sieber C.M.K."/>
            <person name="Emerson J.B."/>
            <person name="Anantharaman K."/>
            <person name="Thomas B.C."/>
            <person name="Malmstrom R."/>
            <person name="Stieglmeier M."/>
            <person name="Klingl A."/>
            <person name="Woyke T."/>
            <person name="Ryan C.M."/>
            <person name="Banfield J.F."/>
        </authorList>
    </citation>
    <scope>NUCLEOTIDE SEQUENCE [LARGE SCALE GENOMIC DNA]</scope>
</reference>
<dbReference type="Pfam" id="PF01842">
    <property type="entry name" value="ACT"/>
    <property type="match status" value="1"/>
</dbReference>
<dbReference type="SMART" id="SM00830">
    <property type="entry name" value="CM_2"/>
    <property type="match status" value="1"/>
</dbReference>
<evidence type="ECO:0000256" key="9">
    <source>
        <dbReference type="ARBA" id="ARBA00022605"/>
    </source>
</evidence>
<dbReference type="PROSITE" id="PS51671">
    <property type="entry name" value="ACT"/>
    <property type="match status" value="1"/>
</dbReference>
<dbReference type="Gene3D" id="1.20.59.10">
    <property type="entry name" value="Chorismate mutase"/>
    <property type="match status" value="1"/>
</dbReference>
<comment type="pathway">
    <text evidence="5">Metabolic intermediate biosynthesis; prephenate biosynthesis; prephenate from chorismate: step 1/1.</text>
</comment>
<dbReference type="InterPro" id="IPR045865">
    <property type="entry name" value="ACT-like_dom_sf"/>
</dbReference>
<feature type="site" description="Essential for prephenate dehydratase activity" evidence="18">
    <location>
        <position position="255"/>
    </location>
</feature>
<evidence type="ECO:0000256" key="14">
    <source>
        <dbReference type="ARBA" id="ARBA00023268"/>
    </source>
</evidence>
<dbReference type="Pfam" id="PF00800">
    <property type="entry name" value="PDT"/>
    <property type="match status" value="1"/>
</dbReference>
<dbReference type="GO" id="GO:0046417">
    <property type="term" value="P:chorismate metabolic process"/>
    <property type="evidence" value="ECO:0007669"/>
    <property type="project" value="InterPro"/>
</dbReference>
<dbReference type="PANTHER" id="PTHR21022">
    <property type="entry name" value="PREPHENATE DEHYDRATASE P PROTEIN"/>
    <property type="match status" value="1"/>
</dbReference>
<dbReference type="GO" id="GO:0004664">
    <property type="term" value="F:prephenate dehydratase activity"/>
    <property type="evidence" value="ECO:0007669"/>
    <property type="project" value="UniProtKB-EC"/>
</dbReference>
<comment type="subcellular location">
    <subcellularLocation>
        <location evidence="3">Cytoplasm</location>
    </subcellularLocation>
</comment>